<evidence type="ECO:0000256" key="3">
    <source>
        <dbReference type="ARBA" id="ARBA00022679"/>
    </source>
</evidence>
<evidence type="ECO:0000256" key="12">
    <source>
        <dbReference type="RuleBase" id="RU365062"/>
    </source>
</evidence>
<dbReference type="OrthoDB" id="193467at2759"/>
<dbReference type="PANTHER" id="PTHR12497:SF0">
    <property type="entry name" value="TAFAZZIN"/>
    <property type="match status" value="1"/>
</dbReference>
<dbReference type="PRINTS" id="PR00979">
    <property type="entry name" value="TAFAZZIN"/>
</dbReference>
<name>A0A9W8GUJ6_9FUNG</name>
<evidence type="ECO:0000256" key="7">
    <source>
        <dbReference type="ARBA" id="ARBA00023128"/>
    </source>
</evidence>
<dbReference type="Pfam" id="PF01553">
    <property type="entry name" value="Acyltransferase"/>
    <property type="match status" value="1"/>
</dbReference>
<proteinExistence type="inferred from homology"/>
<evidence type="ECO:0000256" key="10">
    <source>
        <dbReference type="ARBA" id="ARBA00024323"/>
    </source>
</evidence>
<dbReference type="GO" id="GO:0005743">
    <property type="term" value="C:mitochondrial inner membrane"/>
    <property type="evidence" value="ECO:0007669"/>
    <property type="project" value="UniProtKB-SubCell"/>
</dbReference>
<dbReference type="EMBL" id="JANBUH010000206">
    <property type="protein sequence ID" value="KAJ2753258.1"/>
    <property type="molecule type" value="Genomic_DNA"/>
</dbReference>
<evidence type="ECO:0000256" key="8">
    <source>
        <dbReference type="ARBA" id="ARBA00023136"/>
    </source>
</evidence>
<dbReference type="GO" id="GO:0005741">
    <property type="term" value="C:mitochondrial outer membrane"/>
    <property type="evidence" value="ECO:0007669"/>
    <property type="project" value="UniProtKB-SubCell"/>
</dbReference>
<dbReference type="SMART" id="SM00563">
    <property type="entry name" value="PlsC"/>
    <property type="match status" value="1"/>
</dbReference>
<dbReference type="GO" id="GO:0047184">
    <property type="term" value="F:1-acylglycerophosphocholine O-acyltransferase activity"/>
    <property type="evidence" value="ECO:0007669"/>
    <property type="project" value="TreeGrafter"/>
</dbReference>
<comment type="caution">
    <text evidence="14">The sequence shown here is derived from an EMBL/GenBank/DDBJ whole genome shotgun (WGS) entry which is preliminary data.</text>
</comment>
<keyword evidence="6" id="KW-0443">Lipid metabolism</keyword>
<evidence type="ECO:0000313" key="14">
    <source>
        <dbReference type="EMBL" id="KAJ2753258.1"/>
    </source>
</evidence>
<keyword evidence="15" id="KW-1185">Reference proteome</keyword>
<gene>
    <name evidence="14" type="primary">TAZ1</name>
    <name evidence="14" type="ORF">GGI19_003255</name>
</gene>
<evidence type="ECO:0000256" key="5">
    <source>
        <dbReference type="ARBA" id="ARBA00022792"/>
    </source>
</evidence>
<keyword evidence="9 14" id="KW-0012">Acyltransferase</keyword>
<dbReference type="InterPro" id="IPR002123">
    <property type="entry name" value="Plipid/glycerol_acylTrfase"/>
</dbReference>
<keyword evidence="4" id="KW-1000">Mitochondrion outer membrane</keyword>
<evidence type="ECO:0000256" key="6">
    <source>
        <dbReference type="ARBA" id="ARBA00023098"/>
    </source>
</evidence>
<comment type="subcellular location">
    <subcellularLocation>
        <location evidence="1">Mitochondrion inner membrane</location>
        <topology evidence="1">Peripheral membrane protein</topology>
        <orientation evidence="1">Intermembrane side</orientation>
    </subcellularLocation>
    <subcellularLocation>
        <location evidence="10">Mitochondrion outer membrane</location>
        <topology evidence="10">Peripheral membrane protein</topology>
        <orientation evidence="10">Intermembrane side</orientation>
    </subcellularLocation>
</comment>
<keyword evidence="7" id="KW-0496">Mitochondrion</keyword>
<organism evidence="14 15">
    <name type="scientific">Coemansia pectinata</name>
    <dbReference type="NCBI Taxonomy" id="1052879"/>
    <lineage>
        <taxon>Eukaryota</taxon>
        <taxon>Fungi</taxon>
        <taxon>Fungi incertae sedis</taxon>
        <taxon>Zoopagomycota</taxon>
        <taxon>Kickxellomycotina</taxon>
        <taxon>Kickxellomycetes</taxon>
        <taxon>Kickxellales</taxon>
        <taxon>Kickxellaceae</taxon>
        <taxon>Coemansia</taxon>
    </lineage>
</organism>
<dbReference type="AlphaFoldDB" id="A0A9W8GUJ6"/>
<dbReference type="InterPro" id="IPR000872">
    <property type="entry name" value="Tafazzin"/>
</dbReference>
<dbReference type="SUPFAM" id="SSF69593">
    <property type="entry name" value="Glycerol-3-phosphate (1)-acyltransferase"/>
    <property type="match status" value="1"/>
</dbReference>
<evidence type="ECO:0000256" key="1">
    <source>
        <dbReference type="ARBA" id="ARBA00004137"/>
    </source>
</evidence>
<dbReference type="GO" id="GO:0007007">
    <property type="term" value="P:inner mitochondrial membrane organization"/>
    <property type="evidence" value="ECO:0007669"/>
    <property type="project" value="TreeGrafter"/>
</dbReference>
<keyword evidence="8" id="KW-0472">Membrane</keyword>
<evidence type="ECO:0000259" key="13">
    <source>
        <dbReference type="SMART" id="SM00563"/>
    </source>
</evidence>
<dbReference type="PANTHER" id="PTHR12497">
    <property type="entry name" value="TAZ PROTEIN TAFAZZIN"/>
    <property type="match status" value="1"/>
</dbReference>
<protein>
    <recommendedName>
        <fullName evidence="12">Tafazzin family protein</fullName>
    </recommendedName>
</protein>
<feature type="domain" description="Phospholipid/glycerol acyltransferase" evidence="13">
    <location>
        <begin position="99"/>
        <end position="223"/>
    </location>
</feature>
<evidence type="ECO:0000313" key="15">
    <source>
        <dbReference type="Proteomes" id="UP001140011"/>
    </source>
</evidence>
<accession>A0A9W8GUJ6</accession>
<evidence type="ECO:0000256" key="2">
    <source>
        <dbReference type="ARBA" id="ARBA00010524"/>
    </source>
</evidence>
<keyword evidence="5" id="KW-0999">Mitochondrion inner membrane</keyword>
<comment type="catalytic activity">
    <reaction evidence="11">
        <text>1'-[1,2-diacyl-sn-glycero-3-phospho],3'-[1-acyl-sn-glycero-3-phospho]-glycerol + a 1,2-diacyl-sn-glycero-3-phosphocholine = a cardiolipin + a 1-acyl-sn-glycero-3-phosphocholine</text>
        <dbReference type="Rhea" id="RHEA:33731"/>
        <dbReference type="ChEBI" id="CHEBI:57643"/>
        <dbReference type="ChEBI" id="CHEBI:58168"/>
        <dbReference type="ChEBI" id="CHEBI:62237"/>
        <dbReference type="ChEBI" id="CHEBI:64743"/>
    </reaction>
    <physiologicalReaction direction="left-to-right" evidence="11">
        <dbReference type="Rhea" id="RHEA:33732"/>
    </physiologicalReaction>
    <physiologicalReaction direction="right-to-left" evidence="11">
        <dbReference type="Rhea" id="RHEA:33733"/>
    </physiologicalReaction>
</comment>
<evidence type="ECO:0000256" key="9">
    <source>
        <dbReference type="ARBA" id="ARBA00023315"/>
    </source>
</evidence>
<dbReference type="Proteomes" id="UP001140011">
    <property type="component" value="Unassembled WGS sequence"/>
</dbReference>
<evidence type="ECO:0000256" key="11">
    <source>
        <dbReference type="ARBA" id="ARBA00047906"/>
    </source>
</evidence>
<evidence type="ECO:0000256" key="4">
    <source>
        <dbReference type="ARBA" id="ARBA00022787"/>
    </source>
</evidence>
<dbReference type="GO" id="GO:0035965">
    <property type="term" value="P:cardiolipin acyl-chain remodeling"/>
    <property type="evidence" value="ECO:0007669"/>
    <property type="project" value="TreeGrafter"/>
</dbReference>
<comment type="similarity">
    <text evidence="2 12">Belongs to the taffazin family.</text>
</comment>
<keyword evidence="3" id="KW-0808">Transferase</keyword>
<sequence length="311" mass="35432">MSVSSEKQQLVEPPELPRPGAKELIDLLPRTNWRERSFAYWAERQLCANDPWWRPLSSAVVGVSTSAMSLFLALGFRKVVVEDLHKLTDVIEAQRDRPVITIANHESTMDDPTMWGIMPTRMRWNPDYTRWTLGAQELLYKNPPLNAFFALGQTIPTIRGDGIYQLAVEIGIQRLRENKWLHVFPEGKVNQDESIGRFKWGVGRLIMESERVPIVLPIFFTGMKEIMPLSQKVPVPRPNPFKSTLYLKVGDEIDFTAQIEEWKDARAKLSSAKEKNQLDELVRIAVVDRLWASLDSLKAESTAAIAHGALD</sequence>
<dbReference type="CDD" id="cd07989">
    <property type="entry name" value="LPLAT_AGPAT-like"/>
    <property type="match status" value="1"/>
</dbReference>
<reference evidence="14" key="1">
    <citation type="submission" date="2022-07" db="EMBL/GenBank/DDBJ databases">
        <title>Phylogenomic reconstructions and comparative analyses of Kickxellomycotina fungi.</title>
        <authorList>
            <person name="Reynolds N.K."/>
            <person name="Stajich J.E."/>
            <person name="Barry K."/>
            <person name="Grigoriev I.V."/>
            <person name="Crous P."/>
            <person name="Smith M.E."/>
        </authorList>
    </citation>
    <scope>NUCLEOTIDE SEQUENCE</scope>
    <source>
        <strain evidence="14">BCRC 34297</strain>
    </source>
</reference>